<keyword evidence="5 11" id="KW-0285">Flavoprotein</keyword>
<evidence type="ECO:0000256" key="5">
    <source>
        <dbReference type="ARBA" id="ARBA00022630"/>
    </source>
</evidence>
<evidence type="ECO:0000256" key="8">
    <source>
        <dbReference type="ARBA" id="ARBA00023027"/>
    </source>
</evidence>
<dbReference type="PANTHER" id="PTHR11806:SF0">
    <property type="entry name" value="PROTEIN MTO1 HOMOLOG, MITOCHONDRIAL"/>
    <property type="match status" value="1"/>
</dbReference>
<dbReference type="InterPro" id="IPR004416">
    <property type="entry name" value="MnmG"/>
</dbReference>
<dbReference type="AlphaFoldDB" id="A0A1V6C6X4"/>
<dbReference type="Gene3D" id="1.10.150.570">
    <property type="entry name" value="GidA associated domain, C-terminal subdomain"/>
    <property type="match status" value="1"/>
</dbReference>
<dbReference type="InterPro" id="IPR049312">
    <property type="entry name" value="GIDA_C_N"/>
</dbReference>
<feature type="binding site" evidence="11">
    <location>
        <begin position="9"/>
        <end position="14"/>
    </location>
    <ligand>
        <name>FAD</name>
        <dbReference type="ChEBI" id="CHEBI:57692"/>
    </ligand>
</feature>
<evidence type="ECO:0000313" key="13">
    <source>
        <dbReference type="EMBL" id="OQB72570.1"/>
    </source>
</evidence>
<dbReference type="InterPro" id="IPR044920">
    <property type="entry name" value="MnmG_C_subdom_sf"/>
</dbReference>
<evidence type="ECO:0000256" key="10">
    <source>
        <dbReference type="ARBA" id="ARBA00031800"/>
    </source>
</evidence>
<keyword evidence="6 11" id="KW-0819">tRNA processing</keyword>
<keyword evidence="11" id="KW-0963">Cytoplasm</keyword>
<dbReference type="SUPFAM" id="SSF51905">
    <property type="entry name" value="FAD/NAD(P)-binding domain"/>
    <property type="match status" value="1"/>
</dbReference>
<comment type="similarity">
    <text evidence="3 11">Belongs to the MnmG family.</text>
</comment>
<evidence type="ECO:0000256" key="9">
    <source>
        <dbReference type="ARBA" id="ARBA00025948"/>
    </source>
</evidence>
<evidence type="ECO:0000256" key="7">
    <source>
        <dbReference type="ARBA" id="ARBA00022827"/>
    </source>
</evidence>
<dbReference type="GO" id="GO:0002098">
    <property type="term" value="P:tRNA wobble uridine modification"/>
    <property type="evidence" value="ECO:0007669"/>
    <property type="project" value="InterPro"/>
</dbReference>
<feature type="binding site" evidence="11">
    <location>
        <position position="176"/>
    </location>
    <ligand>
        <name>FAD</name>
        <dbReference type="ChEBI" id="CHEBI:57692"/>
    </ligand>
</feature>
<dbReference type="PROSITE" id="PS01280">
    <property type="entry name" value="GIDA_1"/>
    <property type="match status" value="1"/>
</dbReference>
<dbReference type="GO" id="GO:0005829">
    <property type="term" value="C:cytosol"/>
    <property type="evidence" value="ECO:0007669"/>
    <property type="project" value="TreeGrafter"/>
</dbReference>
<proteinExistence type="inferred from homology"/>
<dbReference type="NCBIfam" id="TIGR00136">
    <property type="entry name" value="mnmG_gidA"/>
    <property type="match status" value="1"/>
</dbReference>
<protein>
    <recommendedName>
        <fullName evidence="4 11">tRNA uridine 5-carboxymethylaminomethyl modification enzyme MnmG</fullName>
    </recommendedName>
    <alternativeName>
        <fullName evidence="10 11">Glucose-inhibited division protein A</fullName>
    </alternativeName>
</protein>
<dbReference type="FunFam" id="1.10.150.570:FF:000001">
    <property type="entry name" value="tRNA uridine 5-carboxymethylaminomethyl modification enzyme MnmG"/>
    <property type="match status" value="1"/>
</dbReference>
<dbReference type="InterPro" id="IPR040131">
    <property type="entry name" value="MnmG_N"/>
</dbReference>
<reference evidence="13" key="1">
    <citation type="submission" date="2017-02" db="EMBL/GenBank/DDBJ databases">
        <title>Delving into the versatile metabolic prowess of the omnipresent phylum Bacteroidetes.</title>
        <authorList>
            <person name="Nobu M.K."/>
            <person name="Mei R."/>
            <person name="Narihiro T."/>
            <person name="Kuroda K."/>
            <person name="Liu W.-T."/>
        </authorList>
    </citation>
    <scope>NUCLEOTIDE SEQUENCE</scope>
    <source>
        <strain evidence="13">ADurb.Bin131</strain>
    </source>
</reference>
<keyword evidence="8 11" id="KW-0520">NAD</keyword>
<dbReference type="GO" id="GO:0030488">
    <property type="term" value="P:tRNA methylation"/>
    <property type="evidence" value="ECO:0007669"/>
    <property type="project" value="TreeGrafter"/>
</dbReference>
<evidence type="ECO:0000256" key="4">
    <source>
        <dbReference type="ARBA" id="ARBA00020461"/>
    </source>
</evidence>
<dbReference type="InterPro" id="IPR036188">
    <property type="entry name" value="FAD/NAD-bd_sf"/>
</dbReference>
<keyword evidence="7 11" id="KW-0274">FAD</keyword>
<dbReference type="InterPro" id="IPR002218">
    <property type="entry name" value="MnmG-rel"/>
</dbReference>
<evidence type="ECO:0000256" key="11">
    <source>
        <dbReference type="HAMAP-Rule" id="MF_00129"/>
    </source>
</evidence>
<accession>A0A1V6C6X4</accession>
<dbReference type="Pfam" id="PF01134">
    <property type="entry name" value="GIDA"/>
    <property type="match status" value="1"/>
</dbReference>
<feature type="binding site" evidence="11">
    <location>
        <position position="121"/>
    </location>
    <ligand>
        <name>FAD</name>
        <dbReference type="ChEBI" id="CHEBI:57692"/>
    </ligand>
</feature>
<comment type="subunit">
    <text evidence="9 11">Homodimer. Heterotetramer of two MnmE and two MnmG subunits.</text>
</comment>
<organism evidence="13">
    <name type="scientific">candidate division TA06 bacterium ADurb.Bin131</name>
    <dbReference type="NCBI Taxonomy" id="1852827"/>
    <lineage>
        <taxon>Bacteria</taxon>
        <taxon>Bacteria division TA06</taxon>
    </lineage>
</organism>
<dbReference type="Proteomes" id="UP000485562">
    <property type="component" value="Unassembled WGS sequence"/>
</dbReference>
<evidence type="ECO:0000256" key="3">
    <source>
        <dbReference type="ARBA" id="ARBA00007653"/>
    </source>
</evidence>
<dbReference type="Gene3D" id="3.50.50.60">
    <property type="entry name" value="FAD/NAD(P)-binding domain"/>
    <property type="match status" value="2"/>
</dbReference>
<dbReference type="InterPro" id="IPR020595">
    <property type="entry name" value="MnmG-rel_CS"/>
</dbReference>
<dbReference type="SMART" id="SM01228">
    <property type="entry name" value="GIDA_assoc_3"/>
    <property type="match status" value="1"/>
</dbReference>
<comment type="caution">
    <text evidence="13">The sequence shown here is derived from an EMBL/GenBank/DDBJ whole genome shotgun (WGS) entry which is preliminary data.</text>
</comment>
<comment type="function">
    <text evidence="2 11">NAD-binding protein involved in the addition of a carboxymethylaminomethyl (cmnm) group at the wobble position (U34) of certain tRNAs, forming tRNA-cmnm(5)s(2)U34.</text>
</comment>
<dbReference type="PROSITE" id="PS01281">
    <property type="entry name" value="GIDA_2"/>
    <property type="match status" value="1"/>
</dbReference>
<gene>
    <name evidence="11 13" type="primary">mnmG</name>
    <name evidence="11" type="synonym">gidA</name>
    <name evidence="13" type="ORF">BWX89_01272</name>
</gene>
<dbReference type="InterPro" id="IPR026904">
    <property type="entry name" value="MnmG_C"/>
</dbReference>
<evidence type="ECO:0000256" key="1">
    <source>
        <dbReference type="ARBA" id="ARBA00001974"/>
    </source>
</evidence>
<dbReference type="EMBL" id="MWDQ01000122">
    <property type="protein sequence ID" value="OQB72570.1"/>
    <property type="molecule type" value="Genomic_DNA"/>
</dbReference>
<dbReference type="Gene3D" id="1.10.10.1800">
    <property type="entry name" value="tRNA uridine 5-carboxymethylaminomethyl modification enzyme MnmG/GidA"/>
    <property type="match status" value="1"/>
</dbReference>
<dbReference type="InterPro" id="IPR047001">
    <property type="entry name" value="MnmG_C_subdom"/>
</dbReference>
<dbReference type="PANTHER" id="PTHR11806">
    <property type="entry name" value="GLUCOSE INHIBITED DIVISION PROTEIN A"/>
    <property type="match status" value="1"/>
</dbReference>
<evidence type="ECO:0000256" key="6">
    <source>
        <dbReference type="ARBA" id="ARBA00022694"/>
    </source>
</evidence>
<dbReference type="HAMAP" id="MF_00129">
    <property type="entry name" value="MnmG_GidA"/>
    <property type="match status" value="1"/>
</dbReference>
<dbReference type="Pfam" id="PF21680">
    <property type="entry name" value="GIDA_C_1st"/>
    <property type="match status" value="1"/>
</dbReference>
<comment type="subcellular location">
    <subcellularLocation>
        <location evidence="11">Cytoplasm</location>
    </subcellularLocation>
</comment>
<dbReference type="Pfam" id="PF13932">
    <property type="entry name" value="SAM_GIDA_C"/>
    <property type="match status" value="1"/>
</dbReference>
<feature type="domain" description="tRNA uridine 5-carboxymethylaminomethyl modification enzyme C-terminal subdomain" evidence="12">
    <location>
        <begin position="525"/>
        <end position="595"/>
    </location>
</feature>
<sequence length="602" mass="68081">MEYDIIVIGAGHAGIEASLASARMHMKTLLITGNLETIAKPSCNPAIGGIGKGQIVREIDALGGQMALTTDKTKIQFRMLNTGKGRAVWSPRAQIDKIHYSTYMKKILFSTENLTLLKGMVHCFIIKGETINGVILESGEKIYCKAVILCPGTFMNGIIHIGNVSFPAGRMGEFPSRGISKSLKELNFELGRLKTGTPPRISKSSVDFSKTRPQQGDTVSFPFSYRTQIIDRPQICCYLTMTTSETIKIIRDNLDRAPLYTGQIRSTGPRYCPSIEVKVVKFPERDTHHIFLEPETYDAEEIYVNGFATSIPVDVQEKSLKTIPGLENVMVTRYGYAIEYDFVPPYQLKPTLETKKIQGLFLAGQINGTSGYEEAAGQGIVAGINAVNLIKGKEPFILTRSESYIGVMIDDITTREITEPYRMFTSRAEYRLILRQDNADFRLMDYGFRYGLIDEKTFRTMENNRRLTEIFCKKLEETYIPGVEEKTSLADYLRRPDVSMTEILPLCSEIKDLPEHVKEEIEIEIKYSGYIKRELDLIQKTKKDDIIIPETLDFTKIQGISTEAKEKLIKYRPFTIRQAKMIDGISPSDISAIYIYLKKIRK</sequence>
<dbReference type="GO" id="GO:0050660">
    <property type="term" value="F:flavin adenine dinucleotide binding"/>
    <property type="evidence" value="ECO:0007669"/>
    <property type="project" value="UniProtKB-UniRule"/>
</dbReference>
<name>A0A1V6C6X4_UNCT6</name>
<feature type="binding site" evidence="11">
    <location>
        <position position="365"/>
    </location>
    <ligand>
        <name>FAD</name>
        <dbReference type="ChEBI" id="CHEBI:57692"/>
    </ligand>
</feature>
<comment type="cofactor">
    <cofactor evidence="1 11">
        <name>FAD</name>
        <dbReference type="ChEBI" id="CHEBI:57692"/>
    </cofactor>
</comment>
<evidence type="ECO:0000256" key="2">
    <source>
        <dbReference type="ARBA" id="ARBA00003717"/>
    </source>
</evidence>
<dbReference type="FunFam" id="3.50.50.60:FF:000002">
    <property type="entry name" value="tRNA uridine 5-carboxymethylaminomethyl modification enzyme MnmG"/>
    <property type="match status" value="1"/>
</dbReference>
<evidence type="ECO:0000259" key="12">
    <source>
        <dbReference type="SMART" id="SM01228"/>
    </source>
</evidence>
<feature type="binding site" evidence="11">
    <location>
        <begin position="268"/>
        <end position="282"/>
    </location>
    <ligand>
        <name>NAD(+)</name>
        <dbReference type="ChEBI" id="CHEBI:57540"/>
    </ligand>
</feature>